<accession>A0AAE0SH78</accession>
<comment type="caution">
    <text evidence="2">The sequence shown here is derived from an EMBL/GenBank/DDBJ whole genome shotgun (WGS) entry which is preliminary data.</text>
</comment>
<feature type="compositionally biased region" description="Basic residues" evidence="1">
    <location>
        <begin position="1"/>
        <end position="12"/>
    </location>
</feature>
<feature type="region of interest" description="Disordered" evidence="1">
    <location>
        <begin position="1"/>
        <end position="20"/>
    </location>
</feature>
<evidence type="ECO:0000256" key="1">
    <source>
        <dbReference type="SAM" id="MobiDB-lite"/>
    </source>
</evidence>
<evidence type="ECO:0000313" key="2">
    <source>
        <dbReference type="EMBL" id="KAK3591340.1"/>
    </source>
</evidence>
<feature type="compositionally biased region" description="Polar residues" evidence="1">
    <location>
        <begin position="44"/>
        <end position="59"/>
    </location>
</feature>
<dbReference type="AlphaFoldDB" id="A0AAE0SH78"/>
<reference evidence="2" key="3">
    <citation type="submission" date="2023-05" db="EMBL/GenBank/DDBJ databases">
        <authorList>
            <person name="Smith C.H."/>
        </authorList>
    </citation>
    <scope>NUCLEOTIDE SEQUENCE</scope>
    <source>
        <strain evidence="2">CHS0354</strain>
        <tissue evidence="2">Mantle</tissue>
    </source>
</reference>
<evidence type="ECO:0000313" key="3">
    <source>
        <dbReference type="Proteomes" id="UP001195483"/>
    </source>
</evidence>
<proteinExistence type="predicted"/>
<feature type="region of interest" description="Disordered" evidence="1">
    <location>
        <begin position="40"/>
        <end position="59"/>
    </location>
</feature>
<protein>
    <submittedName>
        <fullName evidence="2">Uncharacterized protein</fullName>
    </submittedName>
</protein>
<dbReference type="Proteomes" id="UP001195483">
    <property type="component" value="Unassembled WGS sequence"/>
</dbReference>
<reference evidence="2" key="2">
    <citation type="journal article" date="2021" name="Genome Biol. Evol.">
        <title>Developing a high-quality reference genome for a parasitic bivalve with doubly uniparental inheritance (Bivalvia: Unionida).</title>
        <authorList>
            <person name="Smith C.H."/>
        </authorList>
    </citation>
    <scope>NUCLEOTIDE SEQUENCE</scope>
    <source>
        <strain evidence="2">CHS0354</strain>
        <tissue evidence="2">Mantle</tissue>
    </source>
</reference>
<organism evidence="2 3">
    <name type="scientific">Potamilus streckersoni</name>
    <dbReference type="NCBI Taxonomy" id="2493646"/>
    <lineage>
        <taxon>Eukaryota</taxon>
        <taxon>Metazoa</taxon>
        <taxon>Spiralia</taxon>
        <taxon>Lophotrochozoa</taxon>
        <taxon>Mollusca</taxon>
        <taxon>Bivalvia</taxon>
        <taxon>Autobranchia</taxon>
        <taxon>Heteroconchia</taxon>
        <taxon>Palaeoheterodonta</taxon>
        <taxon>Unionida</taxon>
        <taxon>Unionoidea</taxon>
        <taxon>Unionidae</taxon>
        <taxon>Ambleminae</taxon>
        <taxon>Lampsilini</taxon>
        <taxon>Potamilus</taxon>
    </lineage>
</organism>
<sequence length="335" mass="38495">MGIHISKKSKRKVNVDEKEHLDRQDSIFNQRTLKHTEYPRSSLHRTGSEYTESGGNFSRNGITLKLQNKEKDEISCCDFAVSTDEHVFEEFIYISENRTNFDMTISSEGKHNAYKERHIRGNKTNYFTEEGSRYGLKSVNLMQRRKHDGRSVQQTVHSCAGQQCILIPGTVTESQDNNYNQAIRASKSEPKFRPWTTKGERLIFQSNIATEKDIMYECLEKKQNKYSSTDVNFVFLTNDGIKLECASSLVPATDILRLEQSNEPRKVKNISYGHCKNLESNDKEISHLGERKKHRNMRSSFTPVGYKINVKVNPVSGIMDVCLPGQVLDNLEQNQ</sequence>
<gene>
    <name evidence="2" type="ORF">CHS0354_040297</name>
</gene>
<dbReference type="EMBL" id="JAEAOA010002334">
    <property type="protein sequence ID" value="KAK3591340.1"/>
    <property type="molecule type" value="Genomic_DNA"/>
</dbReference>
<reference evidence="2" key="1">
    <citation type="journal article" date="2021" name="Genome Biol. Evol.">
        <title>A High-Quality Reference Genome for a Parasitic Bivalve with Doubly Uniparental Inheritance (Bivalvia: Unionida).</title>
        <authorList>
            <person name="Smith C.H."/>
        </authorList>
    </citation>
    <scope>NUCLEOTIDE SEQUENCE</scope>
    <source>
        <strain evidence="2">CHS0354</strain>
    </source>
</reference>
<name>A0AAE0SH78_9BIVA</name>
<keyword evidence="3" id="KW-1185">Reference proteome</keyword>